<dbReference type="SUPFAM" id="SSF50370">
    <property type="entry name" value="Ricin B-like lectins"/>
    <property type="match status" value="1"/>
</dbReference>
<gene>
    <name evidence="2" type="ORF">PHLGIDRAFT_480310</name>
</gene>
<dbReference type="CDD" id="cd00161">
    <property type="entry name" value="beta-trefoil_Ricin-like"/>
    <property type="match status" value="1"/>
</dbReference>
<dbReference type="CDD" id="cd21037">
    <property type="entry name" value="MLKL_NTD"/>
    <property type="match status" value="1"/>
</dbReference>
<dbReference type="Gene3D" id="2.80.10.50">
    <property type="match status" value="1"/>
</dbReference>
<dbReference type="EMBL" id="KN840529">
    <property type="protein sequence ID" value="KIP05975.1"/>
    <property type="molecule type" value="Genomic_DNA"/>
</dbReference>
<name>A0A0C3S985_PHLG1</name>
<dbReference type="Gene3D" id="1.20.930.20">
    <property type="entry name" value="Adaptor protein Cbl, N-terminal domain"/>
    <property type="match status" value="1"/>
</dbReference>
<protein>
    <recommendedName>
        <fullName evidence="1">Ricin B lectin domain-containing protein</fullName>
    </recommendedName>
</protein>
<evidence type="ECO:0000313" key="2">
    <source>
        <dbReference type="EMBL" id="KIP05975.1"/>
    </source>
</evidence>
<dbReference type="InterPro" id="IPR035992">
    <property type="entry name" value="Ricin_B-like_lectins"/>
</dbReference>
<keyword evidence="3" id="KW-1185">Reference proteome</keyword>
<dbReference type="HOGENOM" id="CLU_769675_0_0_1"/>
<dbReference type="OrthoDB" id="2784908at2759"/>
<feature type="domain" description="Ricin B lectin" evidence="1">
    <location>
        <begin position="247"/>
        <end position="325"/>
    </location>
</feature>
<dbReference type="InterPro" id="IPR059179">
    <property type="entry name" value="MLKL-like_MCAfunc"/>
</dbReference>
<dbReference type="InterPro" id="IPR036537">
    <property type="entry name" value="Adaptor_Cbl_N_dom_sf"/>
</dbReference>
<dbReference type="Pfam" id="PF14200">
    <property type="entry name" value="RicinB_lectin_2"/>
    <property type="match status" value="1"/>
</dbReference>
<proteinExistence type="predicted"/>
<dbReference type="Proteomes" id="UP000053257">
    <property type="component" value="Unassembled WGS sequence"/>
</dbReference>
<evidence type="ECO:0000313" key="3">
    <source>
        <dbReference type="Proteomes" id="UP000053257"/>
    </source>
</evidence>
<reference evidence="2 3" key="1">
    <citation type="journal article" date="2014" name="PLoS Genet.">
        <title>Analysis of the Phlebiopsis gigantea genome, transcriptome and secretome provides insight into its pioneer colonization strategies of wood.</title>
        <authorList>
            <person name="Hori C."/>
            <person name="Ishida T."/>
            <person name="Igarashi K."/>
            <person name="Samejima M."/>
            <person name="Suzuki H."/>
            <person name="Master E."/>
            <person name="Ferreira P."/>
            <person name="Ruiz-Duenas F.J."/>
            <person name="Held B."/>
            <person name="Canessa P."/>
            <person name="Larrondo L.F."/>
            <person name="Schmoll M."/>
            <person name="Druzhinina I.S."/>
            <person name="Kubicek C.P."/>
            <person name="Gaskell J.A."/>
            <person name="Kersten P."/>
            <person name="St John F."/>
            <person name="Glasner J."/>
            <person name="Sabat G."/>
            <person name="Splinter BonDurant S."/>
            <person name="Syed K."/>
            <person name="Yadav J."/>
            <person name="Mgbeahuruike A.C."/>
            <person name="Kovalchuk A."/>
            <person name="Asiegbu F.O."/>
            <person name="Lackner G."/>
            <person name="Hoffmeister D."/>
            <person name="Rencoret J."/>
            <person name="Gutierrez A."/>
            <person name="Sun H."/>
            <person name="Lindquist E."/>
            <person name="Barry K."/>
            <person name="Riley R."/>
            <person name="Grigoriev I.V."/>
            <person name="Henrissat B."/>
            <person name="Kues U."/>
            <person name="Berka R.M."/>
            <person name="Martinez A.T."/>
            <person name="Covert S.F."/>
            <person name="Blanchette R.A."/>
            <person name="Cullen D."/>
        </authorList>
    </citation>
    <scope>NUCLEOTIDE SEQUENCE [LARGE SCALE GENOMIC DNA]</scope>
    <source>
        <strain evidence="2 3">11061_1 CR5-6</strain>
    </source>
</reference>
<accession>A0A0C3S985</accession>
<dbReference type="AlphaFoldDB" id="A0A0C3S985"/>
<dbReference type="GO" id="GO:0007166">
    <property type="term" value="P:cell surface receptor signaling pathway"/>
    <property type="evidence" value="ECO:0007669"/>
    <property type="project" value="InterPro"/>
</dbReference>
<organism evidence="2 3">
    <name type="scientific">Phlebiopsis gigantea (strain 11061_1 CR5-6)</name>
    <name type="common">White-rot fungus</name>
    <name type="synonym">Peniophora gigantea</name>
    <dbReference type="NCBI Taxonomy" id="745531"/>
    <lineage>
        <taxon>Eukaryota</taxon>
        <taxon>Fungi</taxon>
        <taxon>Dikarya</taxon>
        <taxon>Basidiomycota</taxon>
        <taxon>Agaricomycotina</taxon>
        <taxon>Agaricomycetes</taxon>
        <taxon>Polyporales</taxon>
        <taxon>Phanerochaetaceae</taxon>
        <taxon>Phlebiopsis</taxon>
    </lineage>
</organism>
<dbReference type="InterPro" id="IPR000772">
    <property type="entry name" value="Ricin_B_lectin"/>
</dbReference>
<evidence type="ECO:0000259" key="1">
    <source>
        <dbReference type="Pfam" id="PF14200"/>
    </source>
</evidence>
<sequence length="360" mass="39189">MASQGPPVPFATKPTYIQTFSTVGDAVTSPKGSSGILLPVSLGGLDALQNVLESVNTLPCIKYITGITIKLLQIVQSTNEAVRKIAMRAKDIVLAVARASANALEEVTGQLESDLQQLTETMNDILEFTQEISTRRTYQKLWNKAEDAAAVKSLDAQLSHAFQIFEIQSSVNLRLTQQMMVRQLSGISLSPPTRLPLSTTHPLRIPDGLYLIQNAANGRAVETEHWRPSPSYLHACVAPSKDGLSPYQIWFVSAKRHKETDYTIRNFATGASLDVYCGHTQDGTQVICQASHGMANQTWSLYGSRAADSYDYCTIRSHGPPTVLDGECPAGVVSHPGSTPRSSLRLAVTRPASLFYRPSS</sequence>